<evidence type="ECO:0000256" key="3">
    <source>
        <dbReference type="ARBA" id="ARBA00022692"/>
    </source>
</evidence>
<accession>A0A7R9M0P9</accession>
<keyword evidence="3 6" id="KW-0812">Transmembrane</keyword>
<dbReference type="Pfam" id="PF04442">
    <property type="entry name" value="CtaG_Cox11"/>
    <property type="match status" value="1"/>
</dbReference>
<dbReference type="OrthoDB" id="1704689at2759"/>
<keyword evidence="4 6" id="KW-1133">Transmembrane helix</keyword>
<dbReference type="GO" id="GO:0005507">
    <property type="term" value="F:copper ion binding"/>
    <property type="evidence" value="ECO:0007669"/>
    <property type="project" value="InterPro"/>
</dbReference>
<evidence type="ECO:0000256" key="2">
    <source>
        <dbReference type="ARBA" id="ARBA00004243"/>
    </source>
</evidence>
<dbReference type="GO" id="GO:0005743">
    <property type="term" value="C:mitochondrial inner membrane"/>
    <property type="evidence" value="ECO:0007669"/>
    <property type="project" value="UniProtKB-SubCell"/>
</dbReference>
<dbReference type="EMBL" id="CAJPVJ010003964">
    <property type="protein sequence ID" value="CAG2168149.1"/>
    <property type="molecule type" value="Genomic_DNA"/>
</dbReference>
<evidence type="ECO:0000256" key="6">
    <source>
        <dbReference type="SAM" id="Phobius"/>
    </source>
</evidence>
<dbReference type="Proteomes" id="UP000728032">
    <property type="component" value="Unassembled WGS sequence"/>
</dbReference>
<evidence type="ECO:0000256" key="4">
    <source>
        <dbReference type="ARBA" id="ARBA00022989"/>
    </source>
</evidence>
<evidence type="ECO:0000256" key="5">
    <source>
        <dbReference type="ARBA" id="ARBA00023136"/>
    </source>
</evidence>
<evidence type="ECO:0008006" key="9">
    <source>
        <dbReference type="Google" id="ProtNLM"/>
    </source>
</evidence>
<keyword evidence="8" id="KW-1185">Reference proteome</keyword>
<organism evidence="7">
    <name type="scientific">Oppiella nova</name>
    <dbReference type="NCBI Taxonomy" id="334625"/>
    <lineage>
        <taxon>Eukaryota</taxon>
        <taxon>Metazoa</taxon>
        <taxon>Ecdysozoa</taxon>
        <taxon>Arthropoda</taxon>
        <taxon>Chelicerata</taxon>
        <taxon>Arachnida</taxon>
        <taxon>Acari</taxon>
        <taxon>Acariformes</taxon>
        <taxon>Sarcoptiformes</taxon>
        <taxon>Oribatida</taxon>
        <taxon>Brachypylina</taxon>
        <taxon>Oppioidea</taxon>
        <taxon>Oppiidae</taxon>
        <taxon>Oppiella</taxon>
    </lineage>
</organism>
<dbReference type="InterPro" id="IPR007533">
    <property type="entry name" value="Cyt_c_oxidase_assmbl_CtaG"/>
</dbReference>
<dbReference type="EMBL" id="OC918789">
    <property type="protein sequence ID" value="CAD7650115.1"/>
    <property type="molecule type" value="Genomic_DNA"/>
</dbReference>
<dbReference type="Gene3D" id="2.60.370.10">
    <property type="entry name" value="Ctag/Cox11"/>
    <property type="match status" value="1"/>
</dbReference>
<evidence type="ECO:0000313" key="8">
    <source>
        <dbReference type="Proteomes" id="UP000728032"/>
    </source>
</evidence>
<sequence>MSALVWAHLKQCQKPVLNHTIVSPVVPQMTFNLRLIANDYRKCYHSLRQLSPQMMPREHQWVGHLSASLWSRLLVPSGQHRPYHQLVRHLNTGLSPQLLAARQHRHHHQQWVRHLNGSQVRRLTSRSRNKDVMIYATAFVLAVLGGTYAAVPLYRIYCQSTGKGGKAFVDEKKNRKIMDMTAKEERLIRVTFSAETTSQMAWNFRPTQPEIRCFPGETVLAFFTARNPLDRPVDGIATYSVQPYEAGTYLNKIQCFCFEEQRLNPHEVTVGQSCGRQN</sequence>
<evidence type="ECO:0000313" key="7">
    <source>
        <dbReference type="EMBL" id="CAD7650115.1"/>
    </source>
</evidence>
<comment type="subcellular location">
    <subcellularLocation>
        <location evidence="2">Mitochondrion inner membrane</location>
        <topology evidence="2">Single-pass membrane protein</topology>
        <orientation evidence="2">Intermembrane side</orientation>
    </subcellularLocation>
</comment>
<name>A0A7R9M0P9_9ACAR</name>
<reference evidence="7" key="1">
    <citation type="submission" date="2020-11" db="EMBL/GenBank/DDBJ databases">
        <authorList>
            <person name="Tran Van P."/>
        </authorList>
    </citation>
    <scope>NUCLEOTIDE SEQUENCE</scope>
</reference>
<dbReference type="InterPro" id="IPR023471">
    <property type="entry name" value="CtaG/Cox11_dom_sf"/>
</dbReference>
<feature type="transmembrane region" description="Helical" evidence="6">
    <location>
        <begin position="132"/>
        <end position="151"/>
    </location>
</feature>
<proteinExistence type="predicted"/>
<dbReference type="AlphaFoldDB" id="A0A7R9M0P9"/>
<gene>
    <name evidence="7" type="ORF">ONB1V03_LOCUS7642</name>
</gene>
<protein>
    <recommendedName>
        <fullName evidence="9">Cytochrome c oxidase assembly protein COX11, mitochondrial</fullName>
    </recommendedName>
</protein>
<dbReference type="PANTHER" id="PTHR21320:SF3">
    <property type="entry name" value="CYTOCHROME C OXIDASE ASSEMBLY PROTEIN COX11, MITOCHONDRIAL-RELATED"/>
    <property type="match status" value="1"/>
</dbReference>
<dbReference type="PANTHER" id="PTHR21320">
    <property type="entry name" value="CYTOCHROME C OXIDASE ASSEMBLY PROTEIN COX11-RELATED"/>
    <property type="match status" value="1"/>
</dbReference>
<comment type="function">
    <text evidence="1">Exerts its effect at some terminal stage of cytochrome c oxidase synthesis, probably by being involved in the insertion of the copper B into subunit I.</text>
</comment>
<keyword evidence="5 6" id="KW-0472">Membrane</keyword>
<dbReference type="SUPFAM" id="SSF110111">
    <property type="entry name" value="Ctag/Cox11"/>
    <property type="match status" value="1"/>
</dbReference>
<evidence type="ECO:0000256" key="1">
    <source>
        <dbReference type="ARBA" id="ARBA00004007"/>
    </source>
</evidence>